<dbReference type="GO" id="GO:0003676">
    <property type="term" value="F:nucleic acid binding"/>
    <property type="evidence" value="ECO:0007669"/>
    <property type="project" value="InterPro"/>
</dbReference>
<dbReference type="Gene3D" id="3.30.420.10">
    <property type="entry name" value="Ribonuclease H-like superfamily/Ribonuclease H"/>
    <property type="match status" value="1"/>
</dbReference>
<evidence type="ECO:0000313" key="3">
    <source>
        <dbReference type="Proteomes" id="UP000740883"/>
    </source>
</evidence>
<dbReference type="Pfam" id="PF00665">
    <property type="entry name" value="rve"/>
    <property type="match status" value="1"/>
</dbReference>
<dbReference type="InterPro" id="IPR012337">
    <property type="entry name" value="RNaseH-like_sf"/>
</dbReference>
<dbReference type="Gene3D" id="1.10.340.70">
    <property type="match status" value="1"/>
</dbReference>
<gene>
    <name evidence="2" type="primary">Tf2-11_12</name>
    <name evidence="2" type="ORF">NGRA_2854</name>
</gene>
<dbReference type="Proteomes" id="UP000740883">
    <property type="component" value="Unassembled WGS sequence"/>
</dbReference>
<evidence type="ECO:0000313" key="2">
    <source>
        <dbReference type="EMBL" id="KAF9761099.1"/>
    </source>
</evidence>
<dbReference type="InterPro" id="IPR036397">
    <property type="entry name" value="RNaseH_sf"/>
</dbReference>
<sequence>MYLGHPGVHKTRNSIRKYLSIPQCKSRIYEIVRKCELCQSNKIRQSKYGRITGSLATCKPWEHISSDIFGPIETSDFLATDNLPNKIYILTITDRASRWTELGILANVTAETVCETLIQEWLSKYPTPITLLSDRGKQYTSGRFRNLMKNYSVKHILTSPYNPTGNSISERINQTIAFTLRNHRDKSIREAIKTAQQSLNYTYHRILGFSPFEYLHKYSRLDPLKRELDINYEAISERQKSQSTRDNQELNKSRITNYEFKLNSKVYVKNPNPKSKMDTRWLGPGSITKISDNKNSFEILLDNNYIQANLKNIRPY</sequence>
<dbReference type="InterPro" id="IPR050951">
    <property type="entry name" value="Retrovirus_Pol_polyprotein"/>
</dbReference>
<reference evidence="2 3" key="1">
    <citation type="journal article" date="2020" name="Genome Biol. Evol.">
        <title>Comparative genomics of strictly vertically transmitted, feminizing microsporidia endosymbionts of amphipod crustaceans.</title>
        <authorList>
            <person name="Cormier A."/>
            <person name="Chebbi M.A."/>
            <person name="Giraud I."/>
            <person name="Wattier R."/>
            <person name="Teixeira M."/>
            <person name="Gilbert C."/>
            <person name="Rigaud T."/>
            <person name="Cordaux R."/>
        </authorList>
    </citation>
    <scope>NUCLEOTIDE SEQUENCE [LARGE SCALE GENOMIC DNA]</scope>
    <source>
        <strain evidence="2 3">Ou3-Ou53</strain>
    </source>
</reference>
<dbReference type="PANTHER" id="PTHR37984">
    <property type="entry name" value="PROTEIN CBG26694"/>
    <property type="match status" value="1"/>
</dbReference>
<dbReference type="Pfam" id="PF17921">
    <property type="entry name" value="Integrase_H2C2"/>
    <property type="match status" value="1"/>
</dbReference>
<dbReference type="PANTHER" id="PTHR37984:SF5">
    <property type="entry name" value="PROTEIN NYNRIN-LIKE"/>
    <property type="match status" value="1"/>
</dbReference>
<dbReference type="SUPFAM" id="SSF53098">
    <property type="entry name" value="Ribonuclease H-like"/>
    <property type="match status" value="1"/>
</dbReference>
<proteinExistence type="predicted"/>
<dbReference type="GO" id="GO:0015074">
    <property type="term" value="P:DNA integration"/>
    <property type="evidence" value="ECO:0007669"/>
    <property type="project" value="InterPro"/>
</dbReference>
<dbReference type="InterPro" id="IPR041588">
    <property type="entry name" value="Integrase_H2C2"/>
</dbReference>
<dbReference type="InterPro" id="IPR001584">
    <property type="entry name" value="Integrase_cat-core"/>
</dbReference>
<evidence type="ECO:0000259" key="1">
    <source>
        <dbReference type="PROSITE" id="PS50994"/>
    </source>
</evidence>
<dbReference type="EMBL" id="SBJO01000421">
    <property type="protein sequence ID" value="KAF9761099.1"/>
    <property type="molecule type" value="Genomic_DNA"/>
</dbReference>
<feature type="domain" description="Integrase catalytic" evidence="1">
    <location>
        <begin position="56"/>
        <end position="219"/>
    </location>
</feature>
<name>A0A9P6GWB8_9MICR</name>
<keyword evidence="3" id="KW-1185">Reference proteome</keyword>
<dbReference type="AlphaFoldDB" id="A0A9P6GWB8"/>
<accession>A0A9P6GWB8</accession>
<dbReference type="OrthoDB" id="3929326at2759"/>
<comment type="caution">
    <text evidence="2">The sequence shown here is derived from an EMBL/GenBank/DDBJ whole genome shotgun (WGS) entry which is preliminary data.</text>
</comment>
<dbReference type="GO" id="GO:0005634">
    <property type="term" value="C:nucleus"/>
    <property type="evidence" value="ECO:0007669"/>
    <property type="project" value="UniProtKB-ARBA"/>
</dbReference>
<organism evidence="2 3">
    <name type="scientific">Nosema granulosis</name>
    <dbReference type="NCBI Taxonomy" id="83296"/>
    <lineage>
        <taxon>Eukaryota</taxon>
        <taxon>Fungi</taxon>
        <taxon>Fungi incertae sedis</taxon>
        <taxon>Microsporidia</taxon>
        <taxon>Nosematidae</taxon>
        <taxon>Nosema</taxon>
    </lineage>
</organism>
<protein>
    <submittedName>
        <fullName evidence="2">Transposon Tf2-11 polyprotein</fullName>
    </submittedName>
</protein>
<dbReference type="PROSITE" id="PS50994">
    <property type="entry name" value="INTEGRASE"/>
    <property type="match status" value="1"/>
</dbReference>